<reference evidence="2 3" key="1">
    <citation type="journal article" date="2018" name="Evol. Lett.">
        <title>Horizontal gene cluster transfer increased hallucinogenic mushroom diversity.</title>
        <authorList>
            <person name="Reynolds H.T."/>
            <person name="Vijayakumar V."/>
            <person name="Gluck-Thaler E."/>
            <person name="Korotkin H.B."/>
            <person name="Matheny P.B."/>
            <person name="Slot J.C."/>
        </authorList>
    </citation>
    <scope>NUCLEOTIDE SEQUENCE [LARGE SCALE GENOMIC DNA]</scope>
    <source>
        <strain evidence="2 3">2631</strain>
    </source>
</reference>
<accession>A0A409VYG8</accession>
<dbReference type="Proteomes" id="UP000283269">
    <property type="component" value="Unassembled WGS sequence"/>
</dbReference>
<sequence>MHATRARGVFLEHARAERAKDEVWGVGVLEEHEDAGDMRRQWNVRFREVGGGLEAGIEVSAGSSSRVVRASRQSASSRTFWISRIRTAALSPQTQTSSPNQAQNQPKNNPNPNINIKPTPNPKPESGTRSEAARVNL</sequence>
<dbReference type="AlphaFoldDB" id="A0A409VYG8"/>
<feature type="compositionally biased region" description="Basic and acidic residues" evidence="1">
    <location>
        <begin position="126"/>
        <end position="137"/>
    </location>
</feature>
<dbReference type="EMBL" id="NHYD01003869">
    <property type="protein sequence ID" value="PPQ71308.1"/>
    <property type="molecule type" value="Genomic_DNA"/>
</dbReference>
<name>A0A409VYG8_PSICY</name>
<comment type="caution">
    <text evidence="2">The sequence shown here is derived from an EMBL/GenBank/DDBJ whole genome shotgun (WGS) entry which is preliminary data.</text>
</comment>
<protein>
    <submittedName>
        <fullName evidence="2">Uncharacterized protein</fullName>
    </submittedName>
</protein>
<evidence type="ECO:0000256" key="1">
    <source>
        <dbReference type="SAM" id="MobiDB-lite"/>
    </source>
</evidence>
<dbReference type="InParanoid" id="A0A409VYG8"/>
<evidence type="ECO:0000313" key="2">
    <source>
        <dbReference type="EMBL" id="PPQ71308.1"/>
    </source>
</evidence>
<keyword evidence="3" id="KW-1185">Reference proteome</keyword>
<organism evidence="2 3">
    <name type="scientific">Psilocybe cyanescens</name>
    <dbReference type="NCBI Taxonomy" id="93625"/>
    <lineage>
        <taxon>Eukaryota</taxon>
        <taxon>Fungi</taxon>
        <taxon>Dikarya</taxon>
        <taxon>Basidiomycota</taxon>
        <taxon>Agaricomycotina</taxon>
        <taxon>Agaricomycetes</taxon>
        <taxon>Agaricomycetidae</taxon>
        <taxon>Agaricales</taxon>
        <taxon>Agaricineae</taxon>
        <taxon>Strophariaceae</taxon>
        <taxon>Psilocybe</taxon>
    </lineage>
</organism>
<evidence type="ECO:0000313" key="3">
    <source>
        <dbReference type="Proteomes" id="UP000283269"/>
    </source>
</evidence>
<gene>
    <name evidence="2" type="ORF">CVT25_001763</name>
</gene>
<feature type="region of interest" description="Disordered" evidence="1">
    <location>
        <begin position="87"/>
        <end position="137"/>
    </location>
</feature>
<feature type="compositionally biased region" description="Low complexity" evidence="1">
    <location>
        <begin position="99"/>
        <end position="118"/>
    </location>
</feature>
<proteinExistence type="predicted"/>